<feature type="transmembrane region" description="Helical" evidence="6">
    <location>
        <begin position="189"/>
        <end position="208"/>
    </location>
</feature>
<comment type="similarity">
    <text evidence="6">Belongs to the ABC-2 integral membrane protein family.</text>
</comment>
<protein>
    <recommendedName>
        <fullName evidence="6">Transport permease protein</fullName>
    </recommendedName>
</protein>
<comment type="subcellular location">
    <subcellularLocation>
        <location evidence="6">Cell membrane</location>
        <topology evidence="6">Multi-pass membrane protein</topology>
    </subcellularLocation>
    <subcellularLocation>
        <location evidence="1">Membrane</location>
        <topology evidence="1">Multi-pass membrane protein</topology>
    </subcellularLocation>
</comment>
<feature type="transmembrane region" description="Helical" evidence="6">
    <location>
        <begin position="121"/>
        <end position="150"/>
    </location>
</feature>
<gene>
    <name evidence="9" type="ORF">GCM10010334_15310</name>
</gene>
<evidence type="ECO:0000313" key="10">
    <source>
        <dbReference type="Proteomes" id="UP000638353"/>
    </source>
</evidence>
<dbReference type="GO" id="GO:0140359">
    <property type="term" value="F:ABC-type transporter activity"/>
    <property type="evidence" value="ECO:0007669"/>
    <property type="project" value="InterPro"/>
</dbReference>
<keyword evidence="6" id="KW-0813">Transport</keyword>
<evidence type="ECO:0000256" key="2">
    <source>
        <dbReference type="ARBA" id="ARBA00022692"/>
    </source>
</evidence>
<evidence type="ECO:0000313" key="9">
    <source>
        <dbReference type="EMBL" id="GHC84941.1"/>
    </source>
</evidence>
<dbReference type="EMBL" id="BMVC01000002">
    <property type="protein sequence ID" value="GHC84941.1"/>
    <property type="molecule type" value="Genomic_DNA"/>
</dbReference>
<evidence type="ECO:0000256" key="1">
    <source>
        <dbReference type="ARBA" id="ARBA00004141"/>
    </source>
</evidence>
<dbReference type="InterPro" id="IPR052902">
    <property type="entry name" value="ABC-2_transporter"/>
</dbReference>
<name>A0A918WUI6_9ACTN</name>
<evidence type="ECO:0000256" key="6">
    <source>
        <dbReference type="RuleBase" id="RU361157"/>
    </source>
</evidence>
<reference evidence="9" key="1">
    <citation type="journal article" date="2014" name="Int. J. Syst. Evol. Microbiol.">
        <title>Complete genome sequence of Corynebacterium casei LMG S-19264T (=DSM 44701T), isolated from a smear-ripened cheese.</title>
        <authorList>
            <consortium name="US DOE Joint Genome Institute (JGI-PGF)"/>
            <person name="Walter F."/>
            <person name="Albersmeier A."/>
            <person name="Kalinowski J."/>
            <person name="Ruckert C."/>
        </authorList>
    </citation>
    <scope>NUCLEOTIDE SEQUENCE</scope>
    <source>
        <strain evidence="9">JCM 4637</strain>
    </source>
</reference>
<feature type="transmembrane region" description="Helical" evidence="6">
    <location>
        <begin position="156"/>
        <end position="177"/>
    </location>
</feature>
<evidence type="ECO:0000259" key="8">
    <source>
        <dbReference type="PROSITE" id="PS51012"/>
    </source>
</evidence>
<evidence type="ECO:0000256" key="5">
    <source>
        <dbReference type="ARBA" id="ARBA00023251"/>
    </source>
</evidence>
<evidence type="ECO:0000256" key="4">
    <source>
        <dbReference type="ARBA" id="ARBA00023136"/>
    </source>
</evidence>
<dbReference type="AlphaFoldDB" id="A0A918WUI6"/>
<keyword evidence="2 6" id="KW-0812">Transmembrane</keyword>
<dbReference type="PROSITE" id="PS51012">
    <property type="entry name" value="ABC_TM2"/>
    <property type="match status" value="1"/>
</dbReference>
<dbReference type="InterPro" id="IPR000412">
    <property type="entry name" value="ABC_2_transport"/>
</dbReference>
<feature type="compositionally biased region" description="Low complexity" evidence="7">
    <location>
        <begin position="1"/>
        <end position="13"/>
    </location>
</feature>
<organism evidence="9 10">
    <name type="scientific">Streptomyces finlayi</name>
    <dbReference type="NCBI Taxonomy" id="67296"/>
    <lineage>
        <taxon>Bacteria</taxon>
        <taxon>Bacillati</taxon>
        <taxon>Actinomycetota</taxon>
        <taxon>Actinomycetes</taxon>
        <taxon>Kitasatosporales</taxon>
        <taxon>Streptomycetaceae</taxon>
        <taxon>Streptomyces</taxon>
    </lineage>
</organism>
<evidence type="ECO:0000256" key="3">
    <source>
        <dbReference type="ARBA" id="ARBA00022989"/>
    </source>
</evidence>
<dbReference type="PIRSF" id="PIRSF006648">
    <property type="entry name" value="DrrB"/>
    <property type="match status" value="1"/>
</dbReference>
<comment type="caution">
    <text evidence="9">The sequence shown here is derived from an EMBL/GenBank/DDBJ whole genome shotgun (WGS) entry which is preliminary data.</text>
</comment>
<dbReference type="Proteomes" id="UP000638353">
    <property type="component" value="Unassembled WGS sequence"/>
</dbReference>
<keyword evidence="5" id="KW-0046">Antibiotic resistance</keyword>
<feature type="transmembrane region" description="Helical" evidence="6">
    <location>
        <begin position="44"/>
        <end position="62"/>
    </location>
</feature>
<proteinExistence type="inferred from homology"/>
<dbReference type="PANTHER" id="PTHR43027">
    <property type="entry name" value="DOXORUBICIN RESISTANCE ABC TRANSPORTER PERMEASE PROTEIN DRRC-RELATED"/>
    <property type="match status" value="1"/>
</dbReference>
<dbReference type="GO" id="GO:0046677">
    <property type="term" value="P:response to antibiotic"/>
    <property type="evidence" value="ECO:0007669"/>
    <property type="project" value="UniProtKB-KW"/>
</dbReference>
<dbReference type="GO" id="GO:0043190">
    <property type="term" value="C:ATP-binding cassette (ABC) transporter complex"/>
    <property type="evidence" value="ECO:0007669"/>
    <property type="project" value="InterPro"/>
</dbReference>
<feature type="region of interest" description="Disordered" evidence="7">
    <location>
        <begin position="1"/>
        <end position="22"/>
    </location>
</feature>
<keyword evidence="4 6" id="KW-0472">Membrane</keyword>
<accession>A0A918WUI6</accession>
<feature type="transmembrane region" description="Helical" evidence="6">
    <location>
        <begin position="239"/>
        <end position="262"/>
    </location>
</feature>
<dbReference type="Pfam" id="PF01061">
    <property type="entry name" value="ABC2_membrane"/>
    <property type="match status" value="1"/>
</dbReference>
<dbReference type="InterPro" id="IPR047817">
    <property type="entry name" value="ABC2_TM_bact-type"/>
</dbReference>
<dbReference type="RefSeq" id="WP_189822691.1">
    <property type="nucleotide sequence ID" value="NZ_BMVC01000002.1"/>
</dbReference>
<feature type="transmembrane region" description="Helical" evidence="6">
    <location>
        <begin position="82"/>
        <end position="101"/>
    </location>
</feature>
<reference evidence="9" key="2">
    <citation type="submission" date="2020-09" db="EMBL/GenBank/DDBJ databases">
        <authorList>
            <person name="Sun Q."/>
            <person name="Ohkuma M."/>
        </authorList>
    </citation>
    <scope>NUCLEOTIDE SEQUENCE</scope>
    <source>
        <strain evidence="9">JCM 4637</strain>
    </source>
</reference>
<evidence type="ECO:0000256" key="7">
    <source>
        <dbReference type="SAM" id="MobiDB-lite"/>
    </source>
</evidence>
<feature type="domain" description="ABC transmembrane type-2" evidence="8">
    <location>
        <begin position="42"/>
        <end position="265"/>
    </location>
</feature>
<keyword evidence="6" id="KW-1003">Cell membrane</keyword>
<dbReference type="PANTHER" id="PTHR43027:SF2">
    <property type="entry name" value="TRANSPORT PERMEASE PROTEIN"/>
    <property type="match status" value="1"/>
</dbReference>
<sequence length="272" mass="28638">MSTTTLTQGTHATGSAGPRTTPVGRMATLARAELTLLGRNRSSLVMVLVMPIVLTFSSWSAARGMDLDKMGLSIGTMVIPTSVAYVLIFGIYTTLVATYVARREELVLKRLRTGEPGDLEILAGTSVAALATALVQCLVLIVAGALVLGVKMPSNLLFVVVGIVFGIALAALLATATAAFTKSVESSQLTVAPVMLVSMFGSGLIFPLEVLPDTAARICELLPLSPVVELMRGGWSGSLTWSGGLGAMAIAAAWIVLSAYTVKKRFRWEPRR</sequence>
<keyword evidence="3 6" id="KW-1133">Transmembrane helix</keyword>
<dbReference type="InterPro" id="IPR013525">
    <property type="entry name" value="ABC2_TM"/>
</dbReference>